<evidence type="ECO:0000313" key="3">
    <source>
        <dbReference type="Proteomes" id="UP001165653"/>
    </source>
</evidence>
<dbReference type="Proteomes" id="UP001165653">
    <property type="component" value="Unassembled WGS sequence"/>
</dbReference>
<organism evidence="2 3">
    <name type="scientific">Luteolibacter rhizosphaerae</name>
    <dbReference type="NCBI Taxonomy" id="2989719"/>
    <lineage>
        <taxon>Bacteria</taxon>
        <taxon>Pseudomonadati</taxon>
        <taxon>Verrucomicrobiota</taxon>
        <taxon>Verrucomicrobiia</taxon>
        <taxon>Verrucomicrobiales</taxon>
        <taxon>Verrucomicrobiaceae</taxon>
        <taxon>Luteolibacter</taxon>
    </lineage>
</organism>
<accession>A0ABT3FZH8</accession>
<name>A0ABT3FZH8_9BACT</name>
<evidence type="ECO:0000256" key="1">
    <source>
        <dbReference type="SAM" id="Phobius"/>
    </source>
</evidence>
<feature type="transmembrane region" description="Helical" evidence="1">
    <location>
        <begin position="121"/>
        <end position="138"/>
    </location>
</feature>
<gene>
    <name evidence="2" type="ORF">OJ996_04535</name>
</gene>
<keyword evidence="1" id="KW-1133">Transmembrane helix</keyword>
<protein>
    <submittedName>
        <fullName evidence="2">Uncharacterized protein</fullName>
    </submittedName>
</protein>
<keyword evidence="1" id="KW-0472">Membrane</keyword>
<feature type="transmembrane region" description="Helical" evidence="1">
    <location>
        <begin position="21"/>
        <end position="43"/>
    </location>
</feature>
<feature type="transmembrane region" description="Helical" evidence="1">
    <location>
        <begin position="96"/>
        <end position="115"/>
    </location>
</feature>
<comment type="caution">
    <text evidence="2">The sequence shown here is derived from an EMBL/GenBank/DDBJ whole genome shotgun (WGS) entry which is preliminary data.</text>
</comment>
<keyword evidence="3" id="KW-1185">Reference proteome</keyword>
<reference evidence="2" key="1">
    <citation type="submission" date="2022-10" db="EMBL/GenBank/DDBJ databases">
        <title>Luteolibacter sp. GHJ8, whole genome shotgun sequencing project.</title>
        <authorList>
            <person name="Zhao G."/>
            <person name="Shen L."/>
        </authorList>
    </citation>
    <scope>NUCLEOTIDE SEQUENCE</scope>
    <source>
        <strain evidence="2">GHJ8</strain>
    </source>
</reference>
<feature type="transmembrane region" description="Helical" evidence="1">
    <location>
        <begin position="63"/>
        <end position="84"/>
    </location>
</feature>
<keyword evidence="1" id="KW-0812">Transmembrane</keyword>
<proteinExistence type="predicted"/>
<dbReference type="EMBL" id="JAPDDR010000002">
    <property type="protein sequence ID" value="MCW1912827.1"/>
    <property type="molecule type" value="Genomic_DNA"/>
</dbReference>
<dbReference type="RefSeq" id="WP_264511647.1">
    <property type="nucleotide sequence ID" value="NZ_JAPDDR010000002.1"/>
</dbReference>
<sequence>MKAGFIELLVDSIGWVLLKALVFAMAILSGAGIGVLSLMAGTALAEGSFGYAGGGEVGVQGGLMYVLAVLPIIAFVFWTGMWFIRSENVEAKHWNILATLQAFMITGIFIMAIPGGILPKIVAAAITIAFTTAIRRAVRRYGKFEANRGRNHLEELLAANVERRAGLEKKFGTVSSSAEDLGIPI</sequence>
<evidence type="ECO:0000313" key="2">
    <source>
        <dbReference type="EMBL" id="MCW1912827.1"/>
    </source>
</evidence>